<dbReference type="FunFam" id="3.40.1440.10:FF:000001">
    <property type="entry name" value="UvrABC system protein C"/>
    <property type="match status" value="1"/>
</dbReference>
<dbReference type="PANTHER" id="PTHR30562">
    <property type="entry name" value="UVRC/OXIDOREDUCTASE"/>
    <property type="match status" value="1"/>
</dbReference>
<dbReference type="EMBL" id="MEVA01000016">
    <property type="protein sequence ID" value="OGC47134.1"/>
    <property type="molecule type" value="Genomic_DNA"/>
</dbReference>
<dbReference type="InterPro" id="IPR036876">
    <property type="entry name" value="UVR_dom_sf"/>
</dbReference>
<keyword evidence="4" id="KW-0267">Excision nuclease</keyword>
<evidence type="ECO:0000256" key="2">
    <source>
        <dbReference type="ARBA" id="ARBA00022763"/>
    </source>
</evidence>
<dbReference type="InterPro" id="IPR001943">
    <property type="entry name" value="UVR_dom"/>
</dbReference>
<feature type="domain" description="UVR" evidence="6">
    <location>
        <begin position="216"/>
        <end position="251"/>
    </location>
</feature>
<dbReference type="Gene3D" id="3.40.1440.10">
    <property type="entry name" value="GIY-YIG endonuclease"/>
    <property type="match status" value="1"/>
</dbReference>
<dbReference type="PROSITE" id="PS50165">
    <property type="entry name" value="UVRC"/>
    <property type="match status" value="1"/>
</dbReference>
<evidence type="ECO:0000313" key="9">
    <source>
        <dbReference type="EMBL" id="OGC47134.1"/>
    </source>
</evidence>
<evidence type="ECO:0000256" key="3">
    <source>
        <dbReference type="ARBA" id="ARBA00022769"/>
    </source>
</evidence>
<evidence type="ECO:0000259" key="7">
    <source>
        <dbReference type="PROSITE" id="PS50164"/>
    </source>
</evidence>
<accession>A0A1F4UQB0</accession>
<dbReference type="STRING" id="1802617.A2886_00610"/>
<dbReference type="GO" id="GO:0009380">
    <property type="term" value="C:excinuclease repair complex"/>
    <property type="evidence" value="ECO:0007669"/>
    <property type="project" value="TreeGrafter"/>
</dbReference>
<feature type="domain" description="UvrC family homology region profile" evidence="8">
    <location>
        <begin position="180"/>
        <end position="383"/>
    </location>
</feature>
<keyword evidence="2" id="KW-0227">DNA damage</keyword>
<dbReference type="Pfam" id="PF01541">
    <property type="entry name" value="GIY-YIG"/>
    <property type="match status" value="1"/>
</dbReference>
<dbReference type="Proteomes" id="UP000176608">
    <property type="component" value="Unassembled WGS sequence"/>
</dbReference>
<keyword evidence="3" id="KW-0228">DNA excision</keyword>
<reference evidence="9 10" key="1">
    <citation type="journal article" date="2016" name="Nat. Commun.">
        <title>Thousands of microbial genomes shed light on interconnected biogeochemical processes in an aquifer system.</title>
        <authorList>
            <person name="Anantharaman K."/>
            <person name="Brown C.T."/>
            <person name="Hug L.A."/>
            <person name="Sharon I."/>
            <person name="Castelle C.J."/>
            <person name="Probst A.J."/>
            <person name="Thomas B.C."/>
            <person name="Singh A."/>
            <person name="Wilkins M.J."/>
            <person name="Karaoz U."/>
            <person name="Brodie E.L."/>
            <person name="Williams K.H."/>
            <person name="Hubbard S.S."/>
            <person name="Banfield J.F."/>
        </authorList>
    </citation>
    <scope>NUCLEOTIDE SEQUENCE [LARGE SCALE GENOMIC DNA]</scope>
</reference>
<dbReference type="InterPro" id="IPR001162">
    <property type="entry name" value="UvrC_RNase_H_dom"/>
</dbReference>
<dbReference type="Gene3D" id="3.30.420.340">
    <property type="entry name" value="UvrC, RNAse H endonuclease domain"/>
    <property type="match status" value="1"/>
</dbReference>
<feature type="domain" description="GIY-YIG" evidence="7">
    <location>
        <begin position="15"/>
        <end position="94"/>
    </location>
</feature>
<dbReference type="InterPro" id="IPR050066">
    <property type="entry name" value="UvrABC_protein_C"/>
</dbReference>
<dbReference type="GO" id="GO:0006289">
    <property type="term" value="P:nucleotide-excision repair"/>
    <property type="evidence" value="ECO:0007669"/>
    <property type="project" value="InterPro"/>
</dbReference>
<gene>
    <name evidence="9" type="ORF">A2886_00610</name>
</gene>
<name>A0A1F4UQB0_UNCKA</name>
<evidence type="ECO:0000259" key="8">
    <source>
        <dbReference type="PROSITE" id="PS50165"/>
    </source>
</evidence>
<keyword evidence="5" id="KW-0234">DNA repair</keyword>
<dbReference type="GO" id="GO:0009381">
    <property type="term" value="F:excinuclease ABC activity"/>
    <property type="evidence" value="ECO:0007669"/>
    <property type="project" value="InterPro"/>
</dbReference>
<dbReference type="SMART" id="SM00465">
    <property type="entry name" value="GIYc"/>
    <property type="match status" value="1"/>
</dbReference>
<protein>
    <recommendedName>
        <fullName evidence="11">Excinuclease ABC subunit C</fullName>
    </recommendedName>
</protein>
<evidence type="ECO:0000313" key="10">
    <source>
        <dbReference type="Proteomes" id="UP000176608"/>
    </source>
</evidence>
<evidence type="ECO:0008006" key="11">
    <source>
        <dbReference type="Google" id="ProtNLM"/>
    </source>
</evidence>
<dbReference type="SUPFAM" id="SSF46600">
    <property type="entry name" value="C-terminal UvrC-binding domain of UvrB"/>
    <property type="match status" value="1"/>
</dbReference>
<dbReference type="Pfam" id="PF02151">
    <property type="entry name" value="UVR"/>
    <property type="match status" value="1"/>
</dbReference>
<dbReference type="PROSITE" id="PS50151">
    <property type="entry name" value="UVR"/>
    <property type="match status" value="1"/>
</dbReference>
<dbReference type="Pfam" id="PF08459">
    <property type="entry name" value="UvrC_RNaseH_dom"/>
    <property type="match status" value="1"/>
</dbReference>
<keyword evidence="1" id="KW-0963">Cytoplasm</keyword>
<dbReference type="AlphaFoldDB" id="A0A1F4UQB0"/>
<dbReference type="CDD" id="cd10434">
    <property type="entry name" value="GIY-YIG_UvrC_Cho"/>
    <property type="match status" value="1"/>
</dbReference>
<dbReference type="InterPro" id="IPR000305">
    <property type="entry name" value="GIY-YIG_endonuc"/>
</dbReference>
<proteinExistence type="predicted"/>
<comment type="caution">
    <text evidence="9">The sequence shown here is derived from an EMBL/GenBank/DDBJ whole genome shotgun (WGS) entry which is preliminary data.</text>
</comment>
<dbReference type="SUPFAM" id="SSF82771">
    <property type="entry name" value="GIY-YIG endonuclease"/>
    <property type="match status" value="1"/>
</dbReference>
<dbReference type="PANTHER" id="PTHR30562:SF1">
    <property type="entry name" value="UVRABC SYSTEM PROTEIN C"/>
    <property type="match status" value="1"/>
</dbReference>
<sequence length="449" mass="51195">MSPNKLLQKVNNLPKRPGIYMFKNESGKVIYVGKAIRLYDRVKSYFVIAIDTSSKTAALVRQIVDLDTIEVETELEALILEASLIKKHNPKYNVALKDDKSSLHIVIRNEEVKINGKPVKLPVVITARATELKPNDKIYGPYAHGTVAKYLLRTLRRMFPFRDCSTSKFQRYQGLGSPCFYGHVGLCPAPCTNAVSVDEYKAQIKQLQRLLEGESPRLLGSLEKEMRKLSKEMKYEEAAQKRDLLSKINYITRNFRDPEEYMDNPYLIEDLVSQALDELVANIPELKRLPSRIECYDISNLFGKDATGSMVVATDGRIDKSEYRKFRIKFKETPDDFEMIREVLRRRFAREKLESKNMKKWGTPDLIVIDGGKGQVSAAVEVLQKLGLSIPIIGLAKRLETIVLSGLSEVSLSKDNAGLKLLQRLRDEAHRFAKKYHMQLRLRKIGSGL</sequence>
<evidence type="ECO:0000256" key="4">
    <source>
        <dbReference type="ARBA" id="ARBA00022881"/>
    </source>
</evidence>
<evidence type="ECO:0000256" key="5">
    <source>
        <dbReference type="ARBA" id="ARBA00023204"/>
    </source>
</evidence>
<dbReference type="InterPro" id="IPR038476">
    <property type="entry name" value="UvrC_RNase_H_dom_sf"/>
</dbReference>
<evidence type="ECO:0000259" key="6">
    <source>
        <dbReference type="PROSITE" id="PS50151"/>
    </source>
</evidence>
<dbReference type="InterPro" id="IPR035901">
    <property type="entry name" value="GIY-YIG_endonuc_sf"/>
</dbReference>
<dbReference type="Gene3D" id="4.10.860.10">
    <property type="entry name" value="UVR domain"/>
    <property type="match status" value="1"/>
</dbReference>
<dbReference type="InterPro" id="IPR047296">
    <property type="entry name" value="GIY-YIG_UvrC_Cho"/>
</dbReference>
<organism evidence="9 10">
    <name type="scientific">candidate division WWE3 bacterium RIFCSPHIGHO2_01_FULL_42_13</name>
    <dbReference type="NCBI Taxonomy" id="1802617"/>
    <lineage>
        <taxon>Bacteria</taxon>
        <taxon>Katanobacteria</taxon>
    </lineage>
</organism>
<dbReference type="PROSITE" id="PS50164">
    <property type="entry name" value="GIY_YIG"/>
    <property type="match status" value="1"/>
</dbReference>
<evidence type="ECO:0000256" key="1">
    <source>
        <dbReference type="ARBA" id="ARBA00022490"/>
    </source>
</evidence>